<dbReference type="AlphaFoldDB" id="A0A1H5SN11"/>
<dbReference type="EMBL" id="FNUZ01000001">
    <property type="protein sequence ID" value="SEF51976.1"/>
    <property type="molecule type" value="Genomic_DNA"/>
</dbReference>
<dbReference type="RefSeq" id="WP_103908708.1">
    <property type="nucleotide sequence ID" value="NZ_FNUZ01000001.1"/>
</dbReference>
<reference evidence="2 3" key="1">
    <citation type="submission" date="2016-10" db="EMBL/GenBank/DDBJ databases">
        <authorList>
            <person name="de Groot N.N."/>
        </authorList>
    </citation>
    <scope>NUCLEOTIDE SEQUENCE [LARGE SCALE GENOMIC DNA]</scope>
    <source>
        <strain evidence="2 3">DSM 26915</strain>
    </source>
</reference>
<keyword evidence="3" id="KW-1185">Reference proteome</keyword>
<name>A0A1H5SN11_9RHOB</name>
<sequence length="83" mass="8748">MKRTVSFSVVFAAVAAAAFAATDVVSNTAPRTIYIEVSSDELADCRQTLADVASMPAYSDEGSLLLFTQQSDLPDVQCIAVDA</sequence>
<accession>A0A1H5SN11</accession>
<feature type="chain" id="PRO_5009284184" evidence="1">
    <location>
        <begin position="21"/>
        <end position="83"/>
    </location>
</feature>
<proteinExistence type="predicted"/>
<keyword evidence="1" id="KW-0732">Signal</keyword>
<evidence type="ECO:0000313" key="2">
    <source>
        <dbReference type="EMBL" id="SEF51976.1"/>
    </source>
</evidence>
<evidence type="ECO:0000256" key="1">
    <source>
        <dbReference type="SAM" id="SignalP"/>
    </source>
</evidence>
<organism evidence="2 3">
    <name type="scientific">Thalassococcus halodurans</name>
    <dbReference type="NCBI Taxonomy" id="373675"/>
    <lineage>
        <taxon>Bacteria</taxon>
        <taxon>Pseudomonadati</taxon>
        <taxon>Pseudomonadota</taxon>
        <taxon>Alphaproteobacteria</taxon>
        <taxon>Rhodobacterales</taxon>
        <taxon>Roseobacteraceae</taxon>
        <taxon>Thalassococcus</taxon>
    </lineage>
</organism>
<evidence type="ECO:0000313" key="3">
    <source>
        <dbReference type="Proteomes" id="UP000236752"/>
    </source>
</evidence>
<gene>
    <name evidence="2" type="ORF">SAMN04488045_0304</name>
</gene>
<dbReference type="Proteomes" id="UP000236752">
    <property type="component" value="Unassembled WGS sequence"/>
</dbReference>
<feature type="signal peptide" evidence="1">
    <location>
        <begin position="1"/>
        <end position="20"/>
    </location>
</feature>
<protein>
    <submittedName>
        <fullName evidence="2">Uncharacterized protein</fullName>
    </submittedName>
</protein>
<dbReference type="OrthoDB" id="7866522at2"/>